<accession>A0A6A6TW37</accession>
<keyword evidence="4" id="KW-1185">Reference proteome</keyword>
<dbReference type="Pfam" id="PF24883">
    <property type="entry name" value="NPHP3_N"/>
    <property type="match status" value="1"/>
</dbReference>
<dbReference type="PANTHER" id="PTHR10039">
    <property type="entry name" value="AMELOGENIN"/>
    <property type="match status" value="1"/>
</dbReference>
<evidence type="ECO:0000259" key="2">
    <source>
        <dbReference type="Pfam" id="PF24883"/>
    </source>
</evidence>
<gene>
    <name evidence="3" type="ORF">K491DRAFT_709514</name>
</gene>
<dbReference type="Proteomes" id="UP000799324">
    <property type="component" value="Unassembled WGS sequence"/>
</dbReference>
<feature type="domain" description="Nephrocystin 3-like N-terminal" evidence="2">
    <location>
        <begin position="21"/>
        <end position="195"/>
    </location>
</feature>
<evidence type="ECO:0000313" key="4">
    <source>
        <dbReference type="Proteomes" id="UP000799324"/>
    </source>
</evidence>
<dbReference type="EMBL" id="MU004288">
    <property type="protein sequence ID" value="KAF2662854.1"/>
    <property type="molecule type" value="Genomic_DNA"/>
</dbReference>
<dbReference type="SUPFAM" id="SSF52540">
    <property type="entry name" value="P-loop containing nucleoside triphosphate hydrolases"/>
    <property type="match status" value="1"/>
</dbReference>
<reference evidence="3" key="1">
    <citation type="journal article" date="2020" name="Stud. Mycol.">
        <title>101 Dothideomycetes genomes: a test case for predicting lifestyles and emergence of pathogens.</title>
        <authorList>
            <person name="Haridas S."/>
            <person name="Albert R."/>
            <person name="Binder M."/>
            <person name="Bloem J."/>
            <person name="Labutti K."/>
            <person name="Salamov A."/>
            <person name="Andreopoulos B."/>
            <person name="Baker S."/>
            <person name="Barry K."/>
            <person name="Bills G."/>
            <person name="Bluhm B."/>
            <person name="Cannon C."/>
            <person name="Castanera R."/>
            <person name="Culley D."/>
            <person name="Daum C."/>
            <person name="Ezra D."/>
            <person name="Gonzalez J."/>
            <person name="Henrissat B."/>
            <person name="Kuo A."/>
            <person name="Liang C."/>
            <person name="Lipzen A."/>
            <person name="Lutzoni F."/>
            <person name="Magnuson J."/>
            <person name="Mondo S."/>
            <person name="Nolan M."/>
            <person name="Ohm R."/>
            <person name="Pangilinan J."/>
            <person name="Park H.-J."/>
            <person name="Ramirez L."/>
            <person name="Alfaro M."/>
            <person name="Sun H."/>
            <person name="Tritt A."/>
            <person name="Yoshinaga Y."/>
            <person name="Zwiers L.-H."/>
            <person name="Turgeon B."/>
            <person name="Goodwin S."/>
            <person name="Spatafora J."/>
            <person name="Crous P."/>
            <person name="Grigoriev I."/>
        </authorList>
    </citation>
    <scope>NUCLEOTIDE SEQUENCE</scope>
    <source>
        <strain evidence="3">CBS 122681</strain>
    </source>
</reference>
<dbReference type="OrthoDB" id="3885310at2759"/>
<evidence type="ECO:0000313" key="3">
    <source>
        <dbReference type="EMBL" id="KAF2662854.1"/>
    </source>
</evidence>
<keyword evidence="1" id="KW-0677">Repeat</keyword>
<dbReference type="Gene3D" id="3.40.50.300">
    <property type="entry name" value="P-loop containing nucleotide triphosphate hydrolases"/>
    <property type="match status" value="1"/>
</dbReference>
<evidence type="ECO:0000256" key="1">
    <source>
        <dbReference type="ARBA" id="ARBA00022737"/>
    </source>
</evidence>
<dbReference type="InterPro" id="IPR027417">
    <property type="entry name" value="P-loop_NTPase"/>
</dbReference>
<protein>
    <recommendedName>
        <fullName evidence="2">Nephrocystin 3-like N-terminal domain-containing protein</fullName>
    </recommendedName>
</protein>
<proteinExistence type="predicted"/>
<dbReference type="InterPro" id="IPR056884">
    <property type="entry name" value="NPHP3-like_N"/>
</dbReference>
<sequence length="544" mass="61176">MMHSALAFADGTSSDIYRDLYDWFLAHPVFERWYQGSPWQLHCVGGPGSGKTTLAALVSEHIAKSKHFSRSIVVHVSVQHDVCARELEFLEDLLLAIYQELESKSEENDEDDEDSEDLFDIYVQERQKLGGCRVSRRIQLLQKAVYSCLANLPKSSHVYLVLDGYDRCSLTLKTLLDNELSALQQKDLSIFITSRLAVYENIESRCDHLNHGGAPDDDPIDLEDREVLGLCLECQVCEDIMCFPCRDAGRICRKCGNNDGLKEPYEFVNIRIGQIPNDQMTKYITWNLEREHGDLKLGSSAQKPPLSILGESLLAESTLNTAGALVERILDLALGDIGLAKARIDLVHEMESISDMEARRDQLPANILAMFDAGLRKLEGRSPEEKDLGLKAVAASGRDITGVSIPVMQRWLHQSISEDTRSGEDILEATNGFLFATTGDAIQKIQVYHTSFYYYVAKRHNLNLFEADRRLRADNARRMSSFAEVQASAASQVRFEPRDVPAEPAERTPFKLQRTVTAMDPIMEPIDDGPAHPFILRKGTRAWN</sequence>
<organism evidence="3 4">
    <name type="scientific">Lophiostoma macrostomum CBS 122681</name>
    <dbReference type="NCBI Taxonomy" id="1314788"/>
    <lineage>
        <taxon>Eukaryota</taxon>
        <taxon>Fungi</taxon>
        <taxon>Dikarya</taxon>
        <taxon>Ascomycota</taxon>
        <taxon>Pezizomycotina</taxon>
        <taxon>Dothideomycetes</taxon>
        <taxon>Pleosporomycetidae</taxon>
        <taxon>Pleosporales</taxon>
        <taxon>Lophiostomataceae</taxon>
        <taxon>Lophiostoma</taxon>
    </lineage>
</organism>
<name>A0A6A6TW37_9PLEO</name>
<dbReference type="AlphaFoldDB" id="A0A6A6TW37"/>